<protein>
    <submittedName>
        <fullName evidence="2">Uncharacterized protein</fullName>
    </submittedName>
</protein>
<comment type="caution">
    <text evidence="2">The sequence shown here is derived from an EMBL/GenBank/DDBJ whole genome shotgun (WGS) entry which is preliminary data.</text>
</comment>
<sequence length="441" mass="48586">MTRITRIFFATLIVGLSMDAAAEINPKLICEKEVASKPLLATGMLEDAEVNPLLIAWAGGAHPEWALNAAAYVIELGPKLCEEASLPAGLRALCEKESGKLNSARMRFVTLSIGLLPPFTIEKTMEGKSPSEVFALASPEIGCKPPETPPPPAVVDKTERGSGLGALSFRVRGKADDLYIDRNRQPQGADAFSPVEKATLSLTQDDGKGKRTRVVSGVVGVAIPVGDRPLVPLKGWSGRMELVPYWGIRSNITKAEKSLPKVDKNEREVGIAFEGTAWSKSMGYWWSIRPQELWDVSKDSRLFTTSLMWKPLLPQRINAPINPGGDVQYQVLLDVRFNHGNYTDRGLLKPEESRDYERLGGQVGFSMSGGGENYPWTWTTKETWFYALSGPYRSIGQFSSVFSYTFDKAKLVGIDLSYTTGRDGITGENEKLWRAALGFRY</sequence>
<evidence type="ECO:0000313" key="2">
    <source>
        <dbReference type="EMBL" id="TDR46784.1"/>
    </source>
</evidence>
<reference evidence="2 3" key="1">
    <citation type="submission" date="2019-03" db="EMBL/GenBank/DDBJ databases">
        <title>Genomic Encyclopedia of Type Strains, Phase IV (KMG-IV): sequencing the most valuable type-strain genomes for metagenomic binning, comparative biology and taxonomic classification.</title>
        <authorList>
            <person name="Goeker M."/>
        </authorList>
    </citation>
    <scope>NUCLEOTIDE SEQUENCE [LARGE SCALE GENOMIC DNA]</scope>
    <source>
        <strain evidence="2 3">DSM 21667</strain>
    </source>
</reference>
<evidence type="ECO:0000256" key="1">
    <source>
        <dbReference type="SAM" id="SignalP"/>
    </source>
</evidence>
<organism evidence="2 3">
    <name type="scientific">Tahibacter aquaticus</name>
    <dbReference type="NCBI Taxonomy" id="520092"/>
    <lineage>
        <taxon>Bacteria</taxon>
        <taxon>Pseudomonadati</taxon>
        <taxon>Pseudomonadota</taxon>
        <taxon>Gammaproteobacteria</taxon>
        <taxon>Lysobacterales</taxon>
        <taxon>Rhodanobacteraceae</taxon>
        <taxon>Tahibacter</taxon>
    </lineage>
</organism>
<keyword evidence="3" id="KW-1185">Reference proteome</keyword>
<name>A0A4R6Z562_9GAMM</name>
<dbReference type="AlphaFoldDB" id="A0A4R6Z562"/>
<feature type="signal peptide" evidence="1">
    <location>
        <begin position="1"/>
        <end position="22"/>
    </location>
</feature>
<evidence type="ECO:0000313" key="3">
    <source>
        <dbReference type="Proteomes" id="UP000295293"/>
    </source>
</evidence>
<dbReference type="EMBL" id="SNZH01000003">
    <property type="protein sequence ID" value="TDR46784.1"/>
    <property type="molecule type" value="Genomic_DNA"/>
</dbReference>
<dbReference type="RefSeq" id="WP_133817912.1">
    <property type="nucleotide sequence ID" value="NZ_SNZH01000003.1"/>
</dbReference>
<keyword evidence="1" id="KW-0732">Signal</keyword>
<accession>A0A4R6Z562</accession>
<dbReference type="Proteomes" id="UP000295293">
    <property type="component" value="Unassembled WGS sequence"/>
</dbReference>
<feature type="chain" id="PRO_5020370108" evidence="1">
    <location>
        <begin position="23"/>
        <end position="441"/>
    </location>
</feature>
<proteinExistence type="predicted"/>
<gene>
    <name evidence="2" type="ORF">DFR29_103320</name>
</gene>